<evidence type="ECO:0000313" key="3">
    <source>
        <dbReference type="Proteomes" id="UP001085076"/>
    </source>
</evidence>
<reference evidence="2" key="1">
    <citation type="submission" date="2021-03" db="EMBL/GenBank/DDBJ databases">
        <authorList>
            <person name="Li Z."/>
            <person name="Yang C."/>
        </authorList>
    </citation>
    <scope>NUCLEOTIDE SEQUENCE</scope>
    <source>
        <strain evidence="2">Dzin_1.0</strain>
        <tissue evidence="2">Leaf</tissue>
    </source>
</reference>
<evidence type="ECO:0000313" key="2">
    <source>
        <dbReference type="EMBL" id="KAJ0976640.1"/>
    </source>
</evidence>
<gene>
    <name evidence="2" type="ORF">J5N97_012114</name>
</gene>
<comment type="caution">
    <text evidence="2">The sequence shown here is derived from an EMBL/GenBank/DDBJ whole genome shotgun (WGS) entry which is preliminary data.</text>
</comment>
<dbReference type="OrthoDB" id="1888697at2759"/>
<organism evidence="2 3">
    <name type="scientific">Dioscorea zingiberensis</name>
    <dbReference type="NCBI Taxonomy" id="325984"/>
    <lineage>
        <taxon>Eukaryota</taxon>
        <taxon>Viridiplantae</taxon>
        <taxon>Streptophyta</taxon>
        <taxon>Embryophyta</taxon>
        <taxon>Tracheophyta</taxon>
        <taxon>Spermatophyta</taxon>
        <taxon>Magnoliopsida</taxon>
        <taxon>Liliopsida</taxon>
        <taxon>Dioscoreales</taxon>
        <taxon>Dioscoreaceae</taxon>
        <taxon>Dioscorea</taxon>
    </lineage>
</organism>
<dbReference type="AlphaFoldDB" id="A0A9D5CNK5"/>
<dbReference type="EMBL" id="JAGGNH010000003">
    <property type="protein sequence ID" value="KAJ0976640.1"/>
    <property type="molecule type" value="Genomic_DNA"/>
</dbReference>
<accession>A0A9D5CNK5</accession>
<keyword evidence="3" id="KW-1185">Reference proteome</keyword>
<protein>
    <submittedName>
        <fullName evidence="2">Uncharacterized protein</fullName>
    </submittedName>
</protein>
<proteinExistence type="predicted"/>
<dbReference type="Proteomes" id="UP001085076">
    <property type="component" value="Miscellaneous, Linkage group lg03"/>
</dbReference>
<reference evidence="2" key="2">
    <citation type="journal article" date="2022" name="Hortic Res">
        <title>The genome of Dioscorea zingiberensis sheds light on the biosynthesis, origin and evolution of the medicinally important diosgenin saponins.</title>
        <authorList>
            <person name="Li Y."/>
            <person name="Tan C."/>
            <person name="Li Z."/>
            <person name="Guo J."/>
            <person name="Li S."/>
            <person name="Chen X."/>
            <person name="Wang C."/>
            <person name="Dai X."/>
            <person name="Yang H."/>
            <person name="Song W."/>
            <person name="Hou L."/>
            <person name="Xu J."/>
            <person name="Tong Z."/>
            <person name="Xu A."/>
            <person name="Yuan X."/>
            <person name="Wang W."/>
            <person name="Yang Q."/>
            <person name="Chen L."/>
            <person name="Sun Z."/>
            <person name="Wang K."/>
            <person name="Pan B."/>
            <person name="Chen J."/>
            <person name="Bao Y."/>
            <person name="Liu F."/>
            <person name="Qi X."/>
            <person name="Gang D.R."/>
            <person name="Wen J."/>
            <person name="Li J."/>
        </authorList>
    </citation>
    <scope>NUCLEOTIDE SEQUENCE</scope>
    <source>
        <strain evidence="2">Dzin_1.0</strain>
    </source>
</reference>
<feature type="region of interest" description="Disordered" evidence="1">
    <location>
        <begin position="111"/>
        <end position="141"/>
    </location>
</feature>
<name>A0A9D5CNK5_9LILI</name>
<sequence>MEEAFPLNHDDGELWLPSDLYPDVEVHRSPELAYVEDLVQQLAAFGLLDRALLAPTMSPRRNPEGFRPAARFGPGGRDVETRFVYNGFRAPVTSSSGFGFGLRRDYPLSSGRPVLDDAGSGGDEKQALKNTGKKGMSCHSPTEIALPQDWTY</sequence>
<evidence type="ECO:0000256" key="1">
    <source>
        <dbReference type="SAM" id="MobiDB-lite"/>
    </source>
</evidence>